<comment type="caution">
    <text evidence="2">The sequence shown here is derived from an EMBL/GenBank/DDBJ whole genome shotgun (WGS) entry which is preliminary data.</text>
</comment>
<organism evidence="2 3">
    <name type="scientific">Aspergillus keveii</name>
    <dbReference type="NCBI Taxonomy" id="714993"/>
    <lineage>
        <taxon>Eukaryota</taxon>
        <taxon>Fungi</taxon>
        <taxon>Dikarya</taxon>
        <taxon>Ascomycota</taxon>
        <taxon>Pezizomycotina</taxon>
        <taxon>Eurotiomycetes</taxon>
        <taxon>Eurotiomycetidae</taxon>
        <taxon>Eurotiales</taxon>
        <taxon>Aspergillaceae</taxon>
        <taxon>Aspergillus</taxon>
        <taxon>Aspergillus subgen. Nidulantes</taxon>
    </lineage>
</organism>
<evidence type="ECO:0000256" key="1">
    <source>
        <dbReference type="SAM" id="SignalP"/>
    </source>
</evidence>
<dbReference type="EMBL" id="JBFTWV010000027">
    <property type="protein sequence ID" value="KAL2796297.1"/>
    <property type="molecule type" value="Genomic_DNA"/>
</dbReference>
<dbReference type="Proteomes" id="UP001610563">
    <property type="component" value="Unassembled WGS sequence"/>
</dbReference>
<protein>
    <recommendedName>
        <fullName evidence="4">Secreted protein</fullName>
    </recommendedName>
</protein>
<feature type="signal peptide" evidence="1">
    <location>
        <begin position="1"/>
        <end position="22"/>
    </location>
</feature>
<keyword evidence="3" id="KW-1185">Reference proteome</keyword>
<reference evidence="2 3" key="1">
    <citation type="submission" date="2024-07" db="EMBL/GenBank/DDBJ databases">
        <title>Section-level genome sequencing and comparative genomics of Aspergillus sections Usti and Cavernicolus.</title>
        <authorList>
            <consortium name="Lawrence Berkeley National Laboratory"/>
            <person name="Nybo J.L."/>
            <person name="Vesth T.C."/>
            <person name="Theobald S."/>
            <person name="Frisvad J.C."/>
            <person name="Larsen T.O."/>
            <person name="Kjaerboelling I."/>
            <person name="Rothschild-Mancinelli K."/>
            <person name="Lyhne E.K."/>
            <person name="Kogle M.E."/>
            <person name="Barry K."/>
            <person name="Clum A."/>
            <person name="Na H."/>
            <person name="Ledsgaard L."/>
            <person name="Lin J."/>
            <person name="Lipzen A."/>
            <person name="Kuo A."/>
            <person name="Riley R."/>
            <person name="Mondo S."/>
            <person name="Labutti K."/>
            <person name="Haridas S."/>
            <person name="Pangalinan J."/>
            <person name="Salamov A.A."/>
            <person name="Simmons B.A."/>
            <person name="Magnuson J.K."/>
            <person name="Chen J."/>
            <person name="Drula E."/>
            <person name="Henrissat B."/>
            <person name="Wiebenga A."/>
            <person name="Lubbers R.J."/>
            <person name="Gomes A.C."/>
            <person name="Makela M.R."/>
            <person name="Stajich J."/>
            <person name="Grigoriev I.V."/>
            <person name="Mortensen U.H."/>
            <person name="De Vries R.P."/>
            <person name="Baker S.E."/>
            <person name="Andersen M.R."/>
        </authorList>
    </citation>
    <scope>NUCLEOTIDE SEQUENCE [LARGE SCALE GENOMIC DNA]</scope>
    <source>
        <strain evidence="2 3">CBS 209.92</strain>
    </source>
</reference>
<evidence type="ECO:0000313" key="2">
    <source>
        <dbReference type="EMBL" id="KAL2796297.1"/>
    </source>
</evidence>
<gene>
    <name evidence="2" type="ORF">BJX66DRAFT_299924</name>
</gene>
<evidence type="ECO:0008006" key="4">
    <source>
        <dbReference type="Google" id="ProtNLM"/>
    </source>
</evidence>
<evidence type="ECO:0000313" key="3">
    <source>
        <dbReference type="Proteomes" id="UP001610563"/>
    </source>
</evidence>
<sequence>MCCSRPFLITSLLPILEYTLLCQLFTSSSELPSLPLVSFSLPMTSPRFSSCNIFFSSASSSPSHSFLDPSI</sequence>
<keyword evidence="1" id="KW-0732">Signal</keyword>
<feature type="chain" id="PRO_5045674147" description="Secreted protein" evidence="1">
    <location>
        <begin position="23"/>
        <end position="71"/>
    </location>
</feature>
<proteinExistence type="predicted"/>
<name>A0ABR4GBC6_9EURO</name>
<accession>A0ABR4GBC6</accession>